<feature type="compositionally biased region" description="Polar residues" evidence="1">
    <location>
        <begin position="48"/>
        <end position="90"/>
    </location>
</feature>
<feature type="region of interest" description="Disordered" evidence="1">
    <location>
        <begin position="211"/>
        <end position="266"/>
    </location>
</feature>
<feature type="region of interest" description="Disordered" evidence="1">
    <location>
        <begin position="1"/>
        <end position="99"/>
    </location>
</feature>
<organism evidence="2 3">
    <name type="scientific">Drosophila madeirensis</name>
    <name type="common">Fruit fly</name>
    <dbReference type="NCBI Taxonomy" id="30013"/>
    <lineage>
        <taxon>Eukaryota</taxon>
        <taxon>Metazoa</taxon>
        <taxon>Ecdysozoa</taxon>
        <taxon>Arthropoda</taxon>
        <taxon>Hexapoda</taxon>
        <taxon>Insecta</taxon>
        <taxon>Pterygota</taxon>
        <taxon>Neoptera</taxon>
        <taxon>Endopterygota</taxon>
        <taxon>Diptera</taxon>
        <taxon>Brachycera</taxon>
        <taxon>Muscomorpha</taxon>
        <taxon>Ephydroidea</taxon>
        <taxon>Drosophilidae</taxon>
        <taxon>Drosophila</taxon>
        <taxon>Sophophora</taxon>
    </lineage>
</organism>
<feature type="region of interest" description="Disordered" evidence="1">
    <location>
        <begin position="124"/>
        <end position="143"/>
    </location>
</feature>
<gene>
    <name evidence="2" type="ORF">DMAD_04950</name>
</gene>
<dbReference type="EMBL" id="AP029267">
    <property type="protein sequence ID" value="BFG06437.1"/>
    <property type="molecule type" value="Genomic_DNA"/>
</dbReference>
<feature type="compositionally biased region" description="Polar residues" evidence="1">
    <location>
        <begin position="224"/>
        <end position="238"/>
    </location>
</feature>
<feature type="compositionally biased region" description="Low complexity" evidence="1">
    <location>
        <begin position="32"/>
        <end position="45"/>
    </location>
</feature>
<accession>A0AAU9GD22</accession>
<proteinExistence type="predicted"/>
<evidence type="ECO:0000313" key="2">
    <source>
        <dbReference type="EMBL" id="BFG06437.1"/>
    </source>
</evidence>
<feature type="region of interest" description="Disordered" evidence="1">
    <location>
        <begin position="286"/>
        <end position="316"/>
    </location>
</feature>
<keyword evidence="3" id="KW-1185">Reference proteome</keyword>
<evidence type="ECO:0000313" key="3">
    <source>
        <dbReference type="Proteomes" id="UP001500889"/>
    </source>
</evidence>
<name>A0AAU9GD22_DROMD</name>
<reference evidence="2 3" key="1">
    <citation type="submission" date="2024-02" db="EMBL/GenBank/DDBJ databases">
        <title>A chromosome-level genome assembly of Drosophila madeirensis, a fruit fly species endemic to Madeira island.</title>
        <authorList>
            <person name="Tomihara K."/>
            <person name="Llopart A."/>
            <person name="Yamamoto D."/>
        </authorList>
    </citation>
    <scope>NUCLEOTIDE SEQUENCE [LARGE SCALE GENOMIC DNA]</scope>
    <source>
        <strain evidence="2 3">RF1</strain>
    </source>
</reference>
<dbReference type="AlphaFoldDB" id="A0AAU9GD22"/>
<dbReference type="Proteomes" id="UP001500889">
    <property type="component" value="Chromosome E"/>
</dbReference>
<evidence type="ECO:0000256" key="1">
    <source>
        <dbReference type="SAM" id="MobiDB-lite"/>
    </source>
</evidence>
<sequence length="529" mass="58544">MSKRVSIILPGEMEPPPPPQVSPKSKSRPKLLVKSSLRKPSSSPLGLRTTSSYQPPGTRLNPRTSYTNQRSLVIPGTTSSNSTRSAMQMTSSGWSSSSRNYFREPTNTFTQRWIPALRMGAQQQANSQDISQSDVTQRTSISTKSSVRSFLERAVSVVGAGSTTSIIKFFNFFRGESSSSANSQPENSPAHSSLNPAESLTLFRREEPFTDDASSVQLRRKSSSAESHSFCPSSQPSVVSLKKPSTMEVLPKSSRRSLASVGRRSTSRSRLSVPEFSFALVSADGTIKPAGESKPTPSKSQTADPSSASEGNSEPPSSCATYDERCGCCHCVHMRHAVEQVEFMASDEGQRRQLMQLAAKNVFLDICAMSVVRERILNDLHGTGPQRPSPRISYPLAITSARRMDKRSLAIEWFVHDYRDIAHYEIYVDNALSRSIYNPRTLHTVLLDIDTSTSHKLRMRPIPVQGRVPGAKPEDRMVQQLREVGMDSVTAGTLCQCLKRQQDARQCKSMLDFWTDSEFLYLPGECTRS</sequence>
<feature type="compositionally biased region" description="Polar residues" evidence="1">
    <location>
        <begin position="295"/>
        <end position="316"/>
    </location>
</feature>
<protein>
    <submittedName>
        <fullName evidence="2">Uncharacterized serine-rich protein C215.13</fullName>
    </submittedName>
</protein>